<dbReference type="SMART" id="SM00344">
    <property type="entry name" value="HTH_ASNC"/>
    <property type="match status" value="1"/>
</dbReference>
<reference evidence="6 7" key="1">
    <citation type="submission" date="2016-11" db="EMBL/GenBank/DDBJ databases">
        <authorList>
            <person name="Varghese N."/>
            <person name="Submissions S."/>
        </authorList>
    </citation>
    <scope>NUCLEOTIDE SEQUENCE [LARGE SCALE GENOMIC DNA]</scope>
    <source>
        <strain evidence="6 7">DSM 29341</strain>
    </source>
</reference>
<dbReference type="PANTHER" id="PTHR30154:SF0">
    <property type="entry name" value="LEUCINE-RESPONSIVE REGULATORY PROTEIN"/>
    <property type="match status" value="1"/>
</dbReference>
<name>A0A1M4TW57_9RHOB</name>
<dbReference type="PRINTS" id="PR00033">
    <property type="entry name" value="HTHASNC"/>
</dbReference>
<dbReference type="GO" id="GO:0043200">
    <property type="term" value="P:response to amino acid"/>
    <property type="evidence" value="ECO:0007669"/>
    <property type="project" value="TreeGrafter"/>
</dbReference>
<organism evidence="6 7">
    <name type="scientific">Ruegeria intermedia</name>
    <dbReference type="NCBI Taxonomy" id="996115"/>
    <lineage>
        <taxon>Bacteria</taxon>
        <taxon>Pseudomonadati</taxon>
        <taxon>Pseudomonadota</taxon>
        <taxon>Alphaproteobacteria</taxon>
        <taxon>Rhodobacterales</taxon>
        <taxon>Roseobacteraceae</taxon>
        <taxon>Ruegeria</taxon>
    </lineage>
</organism>
<dbReference type="PROSITE" id="PS50956">
    <property type="entry name" value="HTH_ASNC_2"/>
    <property type="match status" value="1"/>
</dbReference>
<dbReference type="Proteomes" id="UP000325134">
    <property type="component" value="Unassembled WGS sequence"/>
</dbReference>
<dbReference type="InterPro" id="IPR036388">
    <property type="entry name" value="WH-like_DNA-bd_sf"/>
</dbReference>
<proteinExistence type="predicted"/>
<dbReference type="InterPro" id="IPR019885">
    <property type="entry name" value="Tscrpt_reg_HTH_AsnC-type_CS"/>
</dbReference>
<evidence type="ECO:0000313" key="6">
    <source>
        <dbReference type="EMBL" id="SHE48705.1"/>
    </source>
</evidence>
<dbReference type="InterPro" id="IPR011991">
    <property type="entry name" value="ArsR-like_HTH"/>
</dbReference>
<dbReference type="SUPFAM" id="SSF46785">
    <property type="entry name" value="Winged helix' DNA-binding domain"/>
    <property type="match status" value="1"/>
</dbReference>
<keyword evidence="4" id="KW-0804">Transcription</keyword>
<dbReference type="CDD" id="cd00090">
    <property type="entry name" value="HTH_ARSR"/>
    <property type="match status" value="1"/>
</dbReference>
<keyword evidence="7" id="KW-1185">Reference proteome</keyword>
<dbReference type="InterPro" id="IPR011008">
    <property type="entry name" value="Dimeric_a/b-barrel"/>
</dbReference>
<dbReference type="GO" id="GO:0005829">
    <property type="term" value="C:cytosol"/>
    <property type="evidence" value="ECO:0007669"/>
    <property type="project" value="TreeGrafter"/>
</dbReference>
<dbReference type="Gene3D" id="1.10.10.10">
    <property type="entry name" value="Winged helix-like DNA-binding domain superfamily/Winged helix DNA-binding domain"/>
    <property type="match status" value="1"/>
</dbReference>
<dbReference type="PROSITE" id="PS00519">
    <property type="entry name" value="HTH_ASNC_1"/>
    <property type="match status" value="1"/>
</dbReference>
<accession>A0A1M4TW57</accession>
<keyword evidence="2" id="KW-0238">DNA-binding</keyword>
<dbReference type="GO" id="GO:0006355">
    <property type="term" value="P:regulation of DNA-templated transcription"/>
    <property type="evidence" value="ECO:0007669"/>
    <property type="project" value="UniProtKB-ARBA"/>
</dbReference>
<dbReference type="GO" id="GO:0043565">
    <property type="term" value="F:sequence-specific DNA binding"/>
    <property type="evidence" value="ECO:0007669"/>
    <property type="project" value="InterPro"/>
</dbReference>
<evidence type="ECO:0000313" key="7">
    <source>
        <dbReference type="Proteomes" id="UP000325134"/>
    </source>
</evidence>
<keyword evidence="1" id="KW-0805">Transcription regulation</keyword>
<feature type="domain" description="HTH asnC-type" evidence="5">
    <location>
        <begin position="23"/>
        <end position="84"/>
    </location>
</feature>
<evidence type="ECO:0000256" key="4">
    <source>
        <dbReference type="ARBA" id="ARBA00023163"/>
    </source>
</evidence>
<dbReference type="InterPro" id="IPR036390">
    <property type="entry name" value="WH_DNA-bd_sf"/>
</dbReference>
<evidence type="ECO:0000256" key="1">
    <source>
        <dbReference type="ARBA" id="ARBA00023015"/>
    </source>
</evidence>
<evidence type="ECO:0000256" key="2">
    <source>
        <dbReference type="ARBA" id="ARBA00023125"/>
    </source>
</evidence>
<dbReference type="EMBL" id="FQVK01000003">
    <property type="protein sequence ID" value="SHE48705.1"/>
    <property type="molecule type" value="Genomic_DNA"/>
</dbReference>
<sequence length="177" mass="19389">MKYLAPDVLNIGSNAMRNDFPGLDRFDRAILSIVAEDGRISVADLARRIGLSKSPTQARLKRLESEGVITGYRAMLDPIRLGLDHVAFVEVRLTDTREKALAEFNAAVRKVPEIEQAHMIASNFDYLLKVRTGSMTEYRAVLAEKISSLPHVASTSTFVAMEAVKETGLADAIDGVA</sequence>
<protein>
    <submittedName>
        <fullName evidence="6">Transcriptional regulator, AsnC family</fullName>
    </submittedName>
</protein>
<dbReference type="PANTHER" id="PTHR30154">
    <property type="entry name" value="LEUCINE-RESPONSIVE REGULATORY PROTEIN"/>
    <property type="match status" value="1"/>
</dbReference>
<keyword evidence="3" id="KW-0010">Activator</keyword>
<evidence type="ECO:0000256" key="3">
    <source>
        <dbReference type="ARBA" id="ARBA00023159"/>
    </source>
</evidence>
<dbReference type="Pfam" id="PF13412">
    <property type="entry name" value="HTH_24"/>
    <property type="match status" value="1"/>
</dbReference>
<dbReference type="InterPro" id="IPR000485">
    <property type="entry name" value="AsnC-type_HTH_dom"/>
</dbReference>
<dbReference type="AlphaFoldDB" id="A0A1M4TW57"/>
<evidence type="ECO:0000259" key="5">
    <source>
        <dbReference type="PROSITE" id="PS50956"/>
    </source>
</evidence>
<gene>
    <name evidence="6" type="ORF">SAMN05444279_10340</name>
</gene>
<dbReference type="InterPro" id="IPR019887">
    <property type="entry name" value="Tscrpt_reg_AsnC/Lrp_C"/>
</dbReference>
<dbReference type="Pfam" id="PF01037">
    <property type="entry name" value="AsnC_trans_reg"/>
    <property type="match status" value="1"/>
</dbReference>
<dbReference type="SUPFAM" id="SSF54909">
    <property type="entry name" value="Dimeric alpha+beta barrel"/>
    <property type="match status" value="1"/>
</dbReference>
<dbReference type="InterPro" id="IPR019888">
    <property type="entry name" value="Tscrpt_reg_AsnC-like"/>
</dbReference>
<dbReference type="Gene3D" id="3.30.70.920">
    <property type="match status" value="1"/>
</dbReference>